<dbReference type="Pfam" id="PF11975">
    <property type="entry name" value="Glyco_hydro_4C"/>
    <property type="match status" value="1"/>
</dbReference>
<dbReference type="GO" id="GO:0005975">
    <property type="term" value="P:carbohydrate metabolic process"/>
    <property type="evidence" value="ECO:0007669"/>
    <property type="project" value="InterPro"/>
</dbReference>
<evidence type="ECO:0000313" key="8">
    <source>
        <dbReference type="EMBL" id="KPO13109.1"/>
    </source>
</evidence>
<feature type="domain" description="Glycosyl hydrolase family 4 C-terminal" evidence="7">
    <location>
        <begin position="21"/>
        <end position="71"/>
    </location>
</feature>
<evidence type="ECO:0000256" key="1">
    <source>
        <dbReference type="ARBA" id="ARBA00001911"/>
    </source>
</evidence>
<protein>
    <recommendedName>
        <fullName evidence="7">Glycosyl hydrolase family 4 C-terminal domain-containing protein</fullName>
    </recommendedName>
</protein>
<keyword evidence="6" id="KW-0326">Glycosidase</keyword>
<sequence>WDALRMNMMISYQELVRTFPNGIQPTKVGTLPSHLAALMQTNINVQTLLTEAILTENRDRVYHAAMMDPHTAAVLGIDEIYALVDDLIAAHGDWLPGWLHR</sequence>
<dbReference type="GO" id="GO:0016616">
    <property type="term" value="F:oxidoreductase activity, acting on the CH-OH group of donors, NAD or NADP as acceptor"/>
    <property type="evidence" value="ECO:0007669"/>
    <property type="project" value="InterPro"/>
</dbReference>
<dbReference type="SUPFAM" id="SSF56327">
    <property type="entry name" value="LDH C-terminal domain-like"/>
    <property type="match status" value="1"/>
</dbReference>
<dbReference type="GO" id="GO:0004553">
    <property type="term" value="F:hydrolase activity, hydrolyzing O-glycosyl compounds"/>
    <property type="evidence" value="ECO:0007669"/>
    <property type="project" value="InterPro"/>
</dbReference>
<dbReference type="InterPro" id="IPR001088">
    <property type="entry name" value="Glyco_hydro_4"/>
</dbReference>
<dbReference type="EMBL" id="LDYI01000078">
    <property type="protein sequence ID" value="KPO13109.1"/>
    <property type="molecule type" value="Genomic_DNA"/>
</dbReference>
<dbReference type="PANTHER" id="PTHR32092:SF6">
    <property type="entry name" value="ALPHA-GALACTOSIDASE"/>
    <property type="match status" value="1"/>
</dbReference>
<keyword evidence="5" id="KW-0464">Manganese</keyword>
<organism evidence="8 9">
    <name type="scientific">Escherichia coli</name>
    <dbReference type="NCBI Taxonomy" id="562"/>
    <lineage>
        <taxon>Bacteria</taxon>
        <taxon>Pseudomonadati</taxon>
        <taxon>Pseudomonadota</taxon>
        <taxon>Gammaproteobacteria</taxon>
        <taxon>Enterobacterales</taxon>
        <taxon>Enterobacteriaceae</taxon>
        <taxon>Escherichia</taxon>
    </lineage>
</organism>
<dbReference type="PATRIC" id="fig|562.7813.peg.3474"/>
<dbReference type="PANTHER" id="PTHR32092">
    <property type="entry name" value="6-PHOSPHO-BETA-GLUCOSIDASE-RELATED"/>
    <property type="match status" value="1"/>
</dbReference>
<evidence type="ECO:0000313" key="9">
    <source>
        <dbReference type="Proteomes" id="UP000050556"/>
    </source>
</evidence>
<evidence type="ECO:0000256" key="6">
    <source>
        <dbReference type="ARBA" id="ARBA00023295"/>
    </source>
</evidence>
<comment type="caution">
    <text evidence="8">The sequence shown here is derived from an EMBL/GenBank/DDBJ whole genome shotgun (WGS) entry which is preliminary data.</text>
</comment>
<comment type="cofactor">
    <cofactor evidence="1">
        <name>NAD(+)</name>
        <dbReference type="ChEBI" id="CHEBI:57540"/>
    </cofactor>
</comment>
<keyword evidence="2" id="KW-0479">Metal-binding</keyword>
<evidence type="ECO:0000256" key="3">
    <source>
        <dbReference type="ARBA" id="ARBA00022801"/>
    </source>
</evidence>
<reference evidence="8 9" key="1">
    <citation type="journal article" date="2015" name="Front. Microbiol.">
        <title>Genetic determinants of heat resistance in Escherichia coli.</title>
        <authorList>
            <person name="Mercer R.G."/>
            <person name="Zheng J."/>
            <person name="Garcia-Hernandez R."/>
            <person name="Ruan L."/>
            <person name="Ganzle M.G."/>
            <person name="McMullen L.M."/>
        </authorList>
    </citation>
    <scope>NUCLEOTIDE SEQUENCE [LARGE SCALE GENOMIC DNA]</scope>
    <source>
        <strain evidence="8 9">AW1.3</strain>
    </source>
</reference>
<dbReference type="InterPro" id="IPR015955">
    <property type="entry name" value="Lactate_DH/Glyco_Ohase_4_C"/>
</dbReference>
<evidence type="ECO:0000256" key="2">
    <source>
        <dbReference type="ARBA" id="ARBA00022723"/>
    </source>
</evidence>
<dbReference type="Gene3D" id="3.90.110.10">
    <property type="entry name" value="Lactate dehydrogenase/glycoside hydrolase, family 4, C-terminal"/>
    <property type="match status" value="1"/>
</dbReference>
<evidence type="ECO:0000259" key="7">
    <source>
        <dbReference type="Pfam" id="PF11975"/>
    </source>
</evidence>
<gene>
    <name evidence="8" type="ORF">ACU57_10000</name>
</gene>
<dbReference type="GO" id="GO:0046872">
    <property type="term" value="F:metal ion binding"/>
    <property type="evidence" value="ECO:0007669"/>
    <property type="project" value="UniProtKB-KW"/>
</dbReference>
<dbReference type="Proteomes" id="UP000050556">
    <property type="component" value="Unassembled WGS sequence"/>
</dbReference>
<evidence type="ECO:0000256" key="4">
    <source>
        <dbReference type="ARBA" id="ARBA00023027"/>
    </source>
</evidence>
<dbReference type="AlphaFoldDB" id="A0A0P7MCN5"/>
<feature type="non-terminal residue" evidence="8">
    <location>
        <position position="1"/>
    </location>
</feature>
<dbReference type="InterPro" id="IPR022616">
    <property type="entry name" value="Glyco_hydro_4_C"/>
</dbReference>
<proteinExistence type="predicted"/>
<evidence type="ECO:0000256" key="5">
    <source>
        <dbReference type="ARBA" id="ARBA00023211"/>
    </source>
</evidence>
<name>A0A0P7MCN5_ECOLX</name>
<accession>A0A0P7MCN5</accession>
<keyword evidence="3" id="KW-0378">Hydrolase</keyword>
<keyword evidence="4" id="KW-0520">NAD</keyword>